<feature type="domain" description="PucR C-terminal helix-turn-helix" evidence="1">
    <location>
        <begin position="259"/>
        <end position="314"/>
    </location>
</feature>
<dbReference type="AlphaFoldDB" id="A0A1I3P0J2"/>
<dbReference type="STRING" id="46223.SAMN05421852_10542"/>
<dbReference type="Pfam" id="PF13556">
    <property type="entry name" value="HTH_30"/>
    <property type="match status" value="1"/>
</dbReference>
<dbReference type="PANTHER" id="PTHR33744">
    <property type="entry name" value="CARBOHYDRATE DIACID REGULATOR"/>
    <property type="match status" value="1"/>
</dbReference>
<name>A0A1I3P0J2_9BACL</name>
<dbReference type="EMBL" id="FORR01000005">
    <property type="protein sequence ID" value="SFJ14969.1"/>
    <property type="molecule type" value="Genomic_DNA"/>
</dbReference>
<reference evidence="2 3" key="1">
    <citation type="submission" date="2016-10" db="EMBL/GenBank/DDBJ databases">
        <authorList>
            <person name="de Groot N.N."/>
        </authorList>
    </citation>
    <scope>NUCLEOTIDE SEQUENCE [LARGE SCALE GENOMIC DNA]</scope>
    <source>
        <strain evidence="2 3">DSM 44778</strain>
    </source>
</reference>
<dbReference type="RefSeq" id="WP_093229082.1">
    <property type="nucleotide sequence ID" value="NZ_FORR01000005.1"/>
</dbReference>
<dbReference type="InterPro" id="IPR025736">
    <property type="entry name" value="PucR_C-HTH_dom"/>
</dbReference>
<dbReference type="InterPro" id="IPR009057">
    <property type="entry name" value="Homeodomain-like_sf"/>
</dbReference>
<dbReference type="Gene3D" id="1.10.10.2840">
    <property type="entry name" value="PucR C-terminal helix-turn-helix domain"/>
    <property type="match status" value="1"/>
</dbReference>
<dbReference type="InterPro" id="IPR042070">
    <property type="entry name" value="PucR_C-HTH_sf"/>
</dbReference>
<proteinExistence type="predicted"/>
<gene>
    <name evidence="2" type="ORF">SAMN05421852_10542</name>
</gene>
<keyword evidence="3" id="KW-1185">Reference proteome</keyword>
<accession>A0A1I3P0J2</accession>
<sequence>MESFFQDLKQIFGSDFNCEPKHFTEQYPLFSIENQSFQICRKLTESEIQLIHKMMDLYQQLQKSQNNESLATWLKKAWQNEERCFLPPHLQHVQWNHFLFFYLKIDEPLTKEKWKECNYFLESYFPSSESKKIQLSSQEWLILLDRKKLWDLECSEPMERSLYLQIAEGFMETFTYETGLRGKMIVHPPILQAEELQNLRHAILETEQLTKIFQPNKSVQAIWNIALEQLLSSLDTTAIQQYLKKSGLEPFLQNEDFRKSLETFFQFNCNISETARQLYIHRNTLLYRIERLKEETGLDIRNFFDGMMVQIALMLYYQLSSQKCITKNVSK</sequence>
<evidence type="ECO:0000259" key="1">
    <source>
        <dbReference type="Pfam" id="PF13556"/>
    </source>
</evidence>
<organism evidence="2 3">
    <name type="scientific">Thermoflavimicrobium dichotomicum</name>
    <dbReference type="NCBI Taxonomy" id="46223"/>
    <lineage>
        <taxon>Bacteria</taxon>
        <taxon>Bacillati</taxon>
        <taxon>Bacillota</taxon>
        <taxon>Bacilli</taxon>
        <taxon>Bacillales</taxon>
        <taxon>Thermoactinomycetaceae</taxon>
        <taxon>Thermoflavimicrobium</taxon>
    </lineage>
</organism>
<evidence type="ECO:0000313" key="3">
    <source>
        <dbReference type="Proteomes" id="UP000199545"/>
    </source>
</evidence>
<dbReference type="Proteomes" id="UP000199545">
    <property type="component" value="Unassembled WGS sequence"/>
</dbReference>
<evidence type="ECO:0000313" key="2">
    <source>
        <dbReference type="EMBL" id="SFJ14969.1"/>
    </source>
</evidence>
<dbReference type="OrthoDB" id="9792148at2"/>
<protein>
    <submittedName>
        <fullName evidence="2">PucR C-terminal helix-turn-helix domain-containing protein</fullName>
    </submittedName>
</protein>
<dbReference type="InterPro" id="IPR051448">
    <property type="entry name" value="CdaR-like_regulators"/>
</dbReference>
<dbReference type="PANTHER" id="PTHR33744:SF15">
    <property type="entry name" value="CARBOHYDRATE DIACID REGULATOR"/>
    <property type="match status" value="1"/>
</dbReference>
<dbReference type="SUPFAM" id="SSF46689">
    <property type="entry name" value="Homeodomain-like"/>
    <property type="match status" value="1"/>
</dbReference>